<organism evidence="4 6">
    <name type="scientific">Labeo rohita</name>
    <name type="common">Indian major carp</name>
    <name type="synonym">Cyprinus rohita</name>
    <dbReference type="NCBI Taxonomy" id="84645"/>
    <lineage>
        <taxon>Eukaryota</taxon>
        <taxon>Metazoa</taxon>
        <taxon>Chordata</taxon>
        <taxon>Craniata</taxon>
        <taxon>Vertebrata</taxon>
        <taxon>Euteleostomi</taxon>
        <taxon>Actinopterygii</taxon>
        <taxon>Neopterygii</taxon>
        <taxon>Teleostei</taxon>
        <taxon>Ostariophysi</taxon>
        <taxon>Cypriniformes</taxon>
        <taxon>Cyprinidae</taxon>
        <taxon>Labeoninae</taxon>
        <taxon>Labeonini</taxon>
        <taxon>Labeo</taxon>
    </lineage>
</organism>
<keyword evidence="6" id="KW-1185">Reference proteome</keyword>
<evidence type="ECO:0000313" key="5">
    <source>
        <dbReference type="EMBL" id="RXN24082.1"/>
    </source>
</evidence>
<dbReference type="EMBL" id="QBIY01013485">
    <property type="protein sequence ID" value="RXN03278.1"/>
    <property type="molecule type" value="Genomic_DNA"/>
</dbReference>
<evidence type="ECO:0000313" key="4">
    <source>
        <dbReference type="EMBL" id="RXN03278.1"/>
    </source>
</evidence>
<feature type="compositionally biased region" description="Polar residues" evidence="1">
    <location>
        <begin position="157"/>
        <end position="168"/>
    </location>
</feature>
<accession>A0A498L599</accession>
<dbReference type="Pfam" id="PF13843">
    <property type="entry name" value="DDE_Tnp_1_7"/>
    <property type="match status" value="1"/>
</dbReference>
<dbReference type="InterPro" id="IPR029526">
    <property type="entry name" value="PGBD"/>
</dbReference>
<dbReference type="AlphaFoldDB" id="A0A498L599"/>
<gene>
    <name evidence="5" type="ORF">ROHU_006322</name>
    <name evidence="4" type="ORF">ROHU_013558</name>
</gene>
<reference evidence="4 6" key="1">
    <citation type="submission" date="2018-03" db="EMBL/GenBank/DDBJ databases">
        <title>Draft genome sequence of Rohu Carp (Labeo rohita).</title>
        <authorList>
            <person name="Das P."/>
            <person name="Kushwaha B."/>
            <person name="Joshi C.G."/>
            <person name="Kumar D."/>
            <person name="Nagpure N.S."/>
            <person name="Sahoo L."/>
            <person name="Das S.P."/>
            <person name="Bit A."/>
            <person name="Patnaik S."/>
            <person name="Meher P.K."/>
            <person name="Jayasankar P."/>
            <person name="Koringa P.G."/>
            <person name="Patel N.V."/>
            <person name="Hinsu A.T."/>
            <person name="Kumar R."/>
            <person name="Pandey M."/>
            <person name="Agarwal S."/>
            <person name="Srivastava S."/>
            <person name="Singh M."/>
            <person name="Iquebal M.A."/>
            <person name="Jaiswal S."/>
            <person name="Angadi U.B."/>
            <person name="Kumar N."/>
            <person name="Raza M."/>
            <person name="Shah T.M."/>
            <person name="Rai A."/>
            <person name="Jena J.K."/>
        </authorList>
    </citation>
    <scope>NUCLEOTIDE SEQUENCE [LARGE SCALE GENOMIC DNA]</scope>
    <source>
        <strain evidence="4">DASCIFA01</strain>
        <tissue evidence="4">Testis</tissue>
    </source>
</reference>
<feature type="domain" description="PiggyBac transposable element-derived protein" evidence="3">
    <location>
        <begin position="3"/>
        <end position="99"/>
    </location>
</feature>
<feature type="region of interest" description="Disordered" evidence="1">
    <location>
        <begin position="157"/>
        <end position="177"/>
    </location>
</feature>
<dbReference type="STRING" id="84645.A0A498L599"/>
<name>A0A498L599_LABRO</name>
<feature type="transmembrane region" description="Helical" evidence="2">
    <location>
        <begin position="82"/>
        <end position="102"/>
    </location>
</feature>
<evidence type="ECO:0000256" key="1">
    <source>
        <dbReference type="SAM" id="MobiDB-lite"/>
    </source>
</evidence>
<dbReference type="PANTHER" id="PTHR46599">
    <property type="entry name" value="PIGGYBAC TRANSPOSABLE ELEMENT-DERIVED PROTEIN 4"/>
    <property type="match status" value="1"/>
</dbReference>
<protein>
    <submittedName>
        <fullName evidence="4">PiggyBac transposable element-derived 4-like protein</fullName>
    </submittedName>
</protein>
<evidence type="ECO:0000256" key="2">
    <source>
        <dbReference type="SAM" id="Phobius"/>
    </source>
</evidence>
<proteinExistence type="predicted"/>
<keyword evidence="2" id="KW-0472">Membrane</keyword>
<sequence length="177" mass="20504">MKNRKVTSSVFAFTEKATVVSYCPKKGKNVLPMSTMHKDADLSAREDRKPQMALDYNETKGVVDNLDKVTATYSCRRMTARWLLVIFFNIINVSTYNAFVLWSKNKDWNRRKMSRRRNFLEQLGFKLVKPHIERRLCLPRASTASATIVKDIQMETHSSGSNCRQETWQVPGLSHQK</sequence>
<dbReference type="Proteomes" id="UP000290572">
    <property type="component" value="Unassembled WGS sequence"/>
</dbReference>
<evidence type="ECO:0000313" key="6">
    <source>
        <dbReference type="Proteomes" id="UP000290572"/>
    </source>
</evidence>
<keyword evidence="2" id="KW-1133">Transmembrane helix</keyword>
<comment type="caution">
    <text evidence="4">The sequence shown here is derived from an EMBL/GenBank/DDBJ whole genome shotgun (WGS) entry which is preliminary data.</text>
</comment>
<dbReference type="PANTHER" id="PTHR46599:SF6">
    <property type="entry name" value="DUAL SPECIFICITY PHOSPHATASE 26"/>
    <property type="match status" value="1"/>
</dbReference>
<dbReference type="EMBL" id="QBIY01012551">
    <property type="protein sequence ID" value="RXN24082.1"/>
    <property type="molecule type" value="Genomic_DNA"/>
</dbReference>
<evidence type="ECO:0000259" key="3">
    <source>
        <dbReference type="Pfam" id="PF13843"/>
    </source>
</evidence>
<keyword evidence="2" id="KW-0812">Transmembrane</keyword>